<keyword evidence="3" id="KW-1185">Reference proteome</keyword>
<dbReference type="InterPro" id="IPR023214">
    <property type="entry name" value="HAD_sf"/>
</dbReference>
<comment type="caution">
    <text evidence="2">The sequence shown here is derived from an EMBL/GenBank/DDBJ whole genome shotgun (WGS) entry which is preliminary data.</text>
</comment>
<organism evidence="2 3">
    <name type="scientific">Xanthobacter oligotrophicus</name>
    <dbReference type="NCBI Taxonomy" id="2607286"/>
    <lineage>
        <taxon>Bacteria</taxon>
        <taxon>Pseudomonadati</taxon>
        <taxon>Pseudomonadota</taxon>
        <taxon>Alphaproteobacteria</taxon>
        <taxon>Hyphomicrobiales</taxon>
        <taxon>Xanthobacteraceae</taxon>
        <taxon>Xanthobacter</taxon>
    </lineage>
</organism>
<dbReference type="Pfam" id="PF12710">
    <property type="entry name" value="HAD"/>
    <property type="match status" value="1"/>
</dbReference>
<dbReference type="SUPFAM" id="SSF56784">
    <property type="entry name" value="HAD-like"/>
    <property type="match status" value="1"/>
</dbReference>
<keyword evidence="1" id="KW-0732">Signal</keyword>
<protein>
    <submittedName>
        <fullName evidence="2">HAD family hydrolase</fullName>
        <ecNumber evidence="2">3.1.3.-</ecNumber>
    </submittedName>
</protein>
<evidence type="ECO:0000256" key="1">
    <source>
        <dbReference type="SAM" id="SignalP"/>
    </source>
</evidence>
<proteinExistence type="predicted"/>
<accession>A0ABW7A2P7</accession>
<dbReference type="InterPro" id="IPR036412">
    <property type="entry name" value="HAD-like_sf"/>
</dbReference>
<sequence>MTPWSVPFRLCAVFCALLFLGLQALAQSAPLPSWNDGPAKQAILDFVRETTDPASPKFVPAAERIATFDQDGTLWVEQPMYTQVIFCLAKVPAVVAKRPDLKDVEPFRTVLSGNRAAIAKLSTADLEKIVAATLSGMSVEAFRAEAEAWIATAKHPKFGRLYTDLTYLPMQEVLSHLRANGYKTFIVTGGGQDFVRAYAQRVYGIPPEQVVGTAGGTKFGYGKDGRPVLTKEPRLLLNDNFAGKPEGIHLMIGRRPNAAFGNSTGDRQMLEYTRAGTGARLAMLVLHDDATREFAYGPAQGLPDSKVGTFPQPLFDEAKAKGWTVISMKSDWKRIFAFEP</sequence>
<dbReference type="EMBL" id="JBAFVH010000019">
    <property type="protein sequence ID" value="MFG1375007.1"/>
    <property type="molecule type" value="Genomic_DNA"/>
</dbReference>
<gene>
    <name evidence="2" type="ORF">V5F32_22755</name>
</gene>
<evidence type="ECO:0000313" key="2">
    <source>
        <dbReference type="EMBL" id="MFG1375007.1"/>
    </source>
</evidence>
<dbReference type="RefSeq" id="WP_393994566.1">
    <property type="nucleotide sequence ID" value="NZ_JBAFVH010000019.1"/>
</dbReference>
<keyword evidence="2" id="KW-0378">Hydrolase</keyword>
<feature type="chain" id="PRO_5046441431" evidence="1">
    <location>
        <begin position="27"/>
        <end position="340"/>
    </location>
</feature>
<evidence type="ECO:0000313" key="3">
    <source>
        <dbReference type="Proteomes" id="UP001604002"/>
    </source>
</evidence>
<feature type="signal peptide" evidence="1">
    <location>
        <begin position="1"/>
        <end position="26"/>
    </location>
</feature>
<dbReference type="Gene3D" id="3.40.50.1000">
    <property type="entry name" value="HAD superfamily/HAD-like"/>
    <property type="match status" value="1"/>
</dbReference>
<dbReference type="GO" id="GO:0016787">
    <property type="term" value="F:hydrolase activity"/>
    <property type="evidence" value="ECO:0007669"/>
    <property type="project" value="UniProtKB-KW"/>
</dbReference>
<dbReference type="EC" id="3.1.3.-" evidence="2"/>
<reference evidence="2 3" key="1">
    <citation type="submission" date="2024-02" db="EMBL/GenBank/DDBJ databases">
        <title>Expansion and revision of Xanthobacter and proposal of Roseixanthobacter gen. nov.</title>
        <authorList>
            <person name="Soltysiak M.P.M."/>
            <person name="Jalihal A."/>
            <person name="Ory A."/>
            <person name="Chrisophersen C."/>
            <person name="Lee A.D."/>
            <person name="Boulton J."/>
            <person name="Springer M."/>
        </authorList>
    </citation>
    <scope>NUCLEOTIDE SEQUENCE [LARGE SCALE GENOMIC DNA]</scope>
    <source>
        <strain evidence="2 3">23A</strain>
    </source>
</reference>
<dbReference type="Proteomes" id="UP001604002">
    <property type="component" value="Unassembled WGS sequence"/>
</dbReference>
<name>A0ABW7A2P7_9HYPH</name>